<dbReference type="EMBL" id="JBEZFP010000043">
    <property type="protein sequence ID" value="MEU8135480.1"/>
    <property type="molecule type" value="Genomic_DNA"/>
</dbReference>
<gene>
    <name evidence="2" type="ORF">AB0C36_18400</name>
</gene>
<name>A0ABV3DIA4_9ACTN</name>
<dbReference type="RefSeq" id="WP_358355252.1">
    <property type="nucleotide sequence ID" value="NZ_JBEZFP010000043.1"/>
</dbReference>
<organism evidence="2 3">
    <name type="scientific">Streptodolium elevatio</name>
    <dbReference type="NCBI Taxonomy" id="3157996"/>
    <lineage>
        <taxon>Bacteria</taxon>
        <taxon>Bacillati</taxon>
        <taxon>Actinomycetota</taxon>
        <taxon>Actinomycetes</taxon>
        <taxon>Kitasatosporales</taxon>
        <taxon>Streptomycetaceae</taxon>
        <taxon>Streptodolium</taxon>
    </lineage>
</organism>
<dbReference type="PANTHER" id="PTHR34202:SF1">
    <property type="entry name" value="UPF0548 PROTEIN"/>
    <property type="match status" value="1"/>
</dbReference>
<evidence type="ECO:0000313" key="2">
    <source>
        <dbReference type="EMBL" id="MEU8135480.1"/>
    </source>
</evidence>
<dbReference type="Pfam" id="PF09348">
    <property type="entry name" value="DUF1990"/>
    <property type="match status" value="1"/>
</dbReference>
<dbReference type="Proteomes" id="UP001551482">
    <property type="component" value="Unassembled WGS sequence"/>
</dbReference>
<protein>
    <submittedName>
        <fullName evidence="2">DUF1990 domain-containing protein</fullName>
    </submittedName>
</protein>
<evidence type="ECO:0000313" key="3">
    <source>
        <dbReference type="Proteomes" id="UP001551482"/>
    </source>
</evidence>
<feature type="domain" description="DUF1990" evidence="1">
    <location>
        <begin position="7"/>
        <end position="163"/>
    </location>
</feature>
<evidence type="ECO:0000259" key="1">
    <source>
        <dbReference type="Pfam" id="PF09348"/>
    </source>
</evidence>
<dbReference type="InterPro" id="IPR018960">
    <property type="entry name" value="DUF1990"/>
</dbReference>
<keyword evidence="3" id="KW-1185">Reference proteome</keyword>
<dbReference type="PIRSF" id="PIRSF010260">
    <property type="entry name" value="UCP010260"/>
    <property type="match status" value="1"/>
</dbReference>
<dbReference type="InterPro" id="IPR014457">
    <property type="entry name" value="UCP010260"/>
</dbReference>
<reference evidence="2 3" key="1">
    <citation type="submission" date="2024-06" db="EMBL/GenBank/DDBJ databases">
        <title>The Natural Products Discovery Center: Release of the First 8490 Sequenced Strains for Exploring Actinobacteria Biosynthetic Diversity.</title>
        <authorList>
            <person name="Kalkreuter E."/>
            <person name="Kautsar S.A."/>
            <person name="Yang D."/>
            <person name="Bader C.D."/>
            <person name="Teijaro C.N."/>
            <person name="Fluegel L."/>
            <person name="Davis C.M."/>
            <person name="Simpson J.R."/>
            <person name="Lauterbach L."/>
            <person name="Steele A.D."/>
            <person name="Gui C."/>
            <person name="Meng S."/>
            <person name="Li G."/>
            <person name="Viehrig K."/>
            <person name="Ye F."/>
            <person name="Su P."/>
            <person name="Kiefer A.F."/>
            <person name="Nichols A."/>
            <person name="Cepeda A.J."/>
            <person name="Yan W."/>
            <person name="Fan B."/>
            <person name="Jiang Y."/>
            <person name="Adhikari A."/>
            <person name="Zheng C.-J."/>
            <person name="Schuster L."/>
            <person name="Cowan T.M."/>
            <person name="Smanski M.J."/>
            <person name="Chevrette M.G."/>
            <person name="De Carvalho L.P.S."/>
            <person name="Shen B."/>
        </authorList>
    </citation>
    <scope>NUCLEOTIDE SEQUENCE [LARGE SCALE GENOMIC DNA]</scope>
    <source>
        <strain evidence="2 3">NPDC048946</strain>
    </source>
</reference>
<accession>A0ABV3DIA4</accession>
<sequence>MTAATLTYSEVGATLADEMPAGYHHVERRVRVGRGDADFAALAEGVMRWEIQRGAGLTVRAGADRAAVGVDITCGARVGPVRIPVPCRVVAVLDEPDRKGFAYGTLPGHPERGEEAFWAEKAADGEVWFVVRAFSRPGTWWSKLGAPFARLMQKQVTNRYMRAGQRLVA</sequence>
<comment type="caution">
    <text evidence="2">The sequence shown here is derived from an EMBL/GenBank/DDBJ whole genome shotgun (WGS) entry which is preliminary data.</text>
</comment>
<dbReference type="PANTHER" id="PTHR34202">
    <property type="entry name" value="UPF0548 PROTEIN"/>
    <property type="match status" value="1"/>
</dbReference>
<proteinExistence type="predicted"/>